<protein>
    <recommendedName>
        <fullName evidence="5">Protein-S-isoprenylcysteine O-methyltransferase</fullName>
        <ecNumber evidence="5">2.1.1.100</ecNumber>
    </recommendedName>
</protein>
<keyword evidence="7" id="KW-1185">Reference proteome</keyword>
<dbReference type="GO" id="GO:0005789">
    <property type="term" value="C:endoplasmic reticulum membrane"/>
    <property type="evidence" value="ECO:0007669"/>
    <property type="project" value="UniProtKB-SubCell"/>
</dbReference>
<dbReference type="AlphaFoldDB" id="A0A9N9Q113"/>
<dbReference type="GO" id="GO:0004671">
    <property type="term" value="F:protein C-terminal S-isoprenylcysteine carboxyl O-methyltransferase activity"/>
    <property type="evidence" value="ECO:0007669"/>
    <property type="project" value="UniProtKB-EC"/>
</dbReference>
<comment type="caution">
    <text evidence="5">Lacks conserved residue(s) required for the propagation of feature annotation.</text>
</comment>
<keyword evidence="5" id="KW-0949">S-adenosyl-L-methionine</keyword>
<dbReference type="EMBL" id="CAJVRM010000014">
    <property type="protein sequence ID" value="CAG8971204.1"/>
    <property type="molecule type" value="Genomic_DNA"/>
</dbReference>
<evidence type="ECO:0000256" key="5">
    <source>
        <dbReference type="RuleBase" id="RU362022"/>
    </source>
</evidence>
<gene>
    <name evidence="6" type="ORF">HYALB_00010577</name>
</gene>
<comment type="catalytic activity">
    <reaction evidence="5">
        <text>[protein]-C-terminal S-[(2E,6E)-farnesyl]-L-cysteine + S-adenosyl-L-methionine = [protein]-C-terminal S-[(2E,6E)-farnesyl]-L-cysteine methyl ester + S-adenosyl-L-homocysteine</text>
        <dbReference type="Rhea" id="RHEA:21672"/>
        <dbReference type="Rhea" id="RHEA-COMP:12125"/>
        <dbReference type="Rhea" id="RHEA-COMP:12126"/>
        <dbReference type="ChEBI" id="CHEBI:57856"/>
        <dbReference type="ChEBI" id="CHEBI:59789"/>
        <dbReference type="ChEBI" id="CHEBI:90510"/>
        <dbReference type="ChEBI" id="CHEBI:90511"/>
        <dbReference type="EC" id="2.1.1.100"/>
    </reaction>
</comment>
<evidence type="ECO:0000256" key="4">
    <source>
        <dbReference type="ARBA" id="ARBA00023136"/>
    </source>
</evidence>
<keyword evidence="3 5" id="KW-1133">Transmembrane helix</keyword>
<keyword evidence="5" id="KW-0489">Methyltransferase</keyword>
<dbReference type="Proteomes" id="UP000701801">
    <property type="component" value="Unassembled WGS sequence"/>
</dbReference>
<dbReference type="InterPro" id="IPR007269">
    <property type="entry name" value="ICMT_MeTrfase"/>
</dbReference>
<name>A0A9N9Q113_9HELO</name>
<comment type="similarity">
    <text evidence="5">Belongs to the class VI-like SAM-binding methyltransferase superfamily. Isoprenylcysteine carboxyl methyltransferase family.</text>
</comment>
<evidence type="ECO:0000256" key="1">
    <source>
        <dbReference type="ARBA" id="ARBA00004141"/>
    </source>
</evidence>
<keyword evidence="2 5" id="KW-0812">Transmembrane</keyword>
<dbReference type="Gene3D" id="1.20.120.1630">
    <property type="match status" value="1"/>
</dbReference>
<feature type="transmembrane region" description="Helical" evidence="5">
    <location>
        <begin position="6"/>
        <end position="31"/>
    </location>
</feature>
<keyword evidence="5" id="KW-0256">Endoplasmic reticulum</keyword>
<accession>A0A9N9Q113</accession>
<keyword evidence="4 5" id="KW-0472">Membrane</keyword>
<proteinExistence type="inferred from homology"/>
<dbReference type="GO" id="GO:0032259">
    <property type="term" value="P:methylation"/>
    <property type="evidence" value="ECO:0007669"/>
    <property type="project" value="UniProtKB-KW"/>
</dbReference>
<evidence type="ECO:0000256" key="3">
    <source>
        <dbReference type="ARBA" id="ARBA00022989"/>
    </source>
</evidence>
<sequence>MSRLSSLTYICASLSLSICILTTTYITTSCFTASFRPEIFAESERDRYANKVIASYSLGAVAFFLGNYHALVAFSYPETYFFICPNASNLSPELFTWNPQTRSYVTLVFASGYVLVQCFTQLGSHANSNLHLTAPKKLVTGGIYSWVQQPSYAANFAILCANIALIYRKDGAVACWLSNSLVGGNKVELALQLVQGFVLAAALGALGMRVRSEEAILKNTFGSDWEAYHKRTKRFIPGVI</sequence>
<evidence type="ECO:0000256" key="2">
    <source>
        <dbReference type="ARBA" id="ARBA00022692"/>
    </source>
</evidence>
<feature type="transmembrane region" description="Helical" evidence="5">
    <location>
        <begin position="52"/>
        <end position="71"/>
    </location>
</feature>
<organism evidence="6 7">
    <name type="scientific">Hymenoscyphus albidus</name>
    <dbReference type="NCBI Taxonomy" id="595503"/>
    <lineage>
        <taxon>Eukaryota</taxon>
        <taxon>Fungi</taxon>
        <taxon>Dikarya</taxon>
        <taxon>Ascomycota</taxon>
        <taxon>Pezizomycotina</taxon>
        <taxon>Leotiomycetes</taxon>
        <taxon>Helotiales</taxon>
        <taxon>Helotiaceae</taxon>
        <taxon>Hymenoscyphus</taxon>
    </lineage>
</organism>
<dbReference type="EC" id="2.1.1.100" evidence="5"/>
<dbReference type="Pfam" id="PF04140">
    <property type="entry name" value="ICMT"/>
    <property type="match status" value="1"/>
</dbReference>
<comment type="subcellular location">
    <subcellularLocation>
        <location evidence="5">Endoplasmic reticulum membrane</location>
        <topology evidence="5">Multi-pass membrane protein</topology>
    </subcellularLocation>
    <subcellularLocation>
        <location evidence="1">Membrane</location>
        <topology evidence="1">Multi-pass membrane protein</topology>
    </subcellularLocation>
</comment>
<dbReference type="OrthoDB" id="422086at2759"/>
<evidence type="ECO:0000313" key="6">
    <source>
        <dbReference type="EMBL" id="CAG8971204.1"/>
    </source>
</evidence>
<evidence type="ECO:0000313" key="7">
    <source>
        <dbReference type="Proteomes" id="UP000701801"/>
    </source>
</evidence>
<reference evidence="6" key="1">
    <citation type="submission" date="2021-07" db="EMBL/GenBank/DDBJ databases">
        <authorList>
            <person name="Durling M."/>
        </authorList>
    </citation>
    <scope>NUCLEOTIDE SEQUENCE</scope>
</reference>
<comment type="caution">
    <text evidence="6">The sequence shown here is derived from an EMBL/GenBank/DDBJ whole genome shotgun (WGS) entry which is preliminary data.</text>
</comment>
<dbReference type="PROSITE" id="PS51257">
    <property type="entry name" value="PROKAR_LIPOPROTEIN"/>
    <property type="match status" value="1"/>
</dbReference>
<keyword evidence="5" id="KW-0808">Transferase</keyword>